<dbReference type="OrthoDB" id="136775at2157"/>
<name>A0A483CSZ5_9EURY</name>
<organism evidence="2 3">
    <name type="scientific">Methanofollis fontis</name>
    <dbReference type="NCBI Taxonomy" id="2052832"/>
    <lineage>
        <taxon>Archaea</taxon>
        <taxon>Methanobacteriati</taxon>
        <taxon>Methanobacteriota</taxon>
        <taxon>Stenosarchaea group</taxon>
        <taxon>Methanomicrobia</taxon>
        <taxon>Methanomicrobiales</taxon>
        <taxon>Methanomicrobiaceae</taxon>
        <taxon>Methanofollis</taxon>
    </lineage>
</organism>
<dbReference type="SMART" id="SM00089">
    <property type="entry name" value="PKD"/>
    <property type="match status" value="4"/>
</dbReference>
<dbReference type="InterPro" id="IPR035986">
    <property type="entry name" value="PKD_dom_sf"/>
</dbReference>
<dbReference type="Pfam" id="PF18911">
    <property type="entry name" value="PKD_4"/>
    <property type="match status" value="4"/>
</dbReference>
<dbReference type="SUPFAM" id="SSF49299">
    <property type="entry name" value="PKD domain"/>
    <property type="match status" value="4"/>
</dbReference>
<feature type="domain" description="PKD" evidence="1">
    <location>
        <begin position="450"/>
        <end position="513"/>
    </location>
</feature>
<evidence type="ECO:0000259" key="1">
    <source>
        <dbReference type="PROSITE" id="PS50093"/>
    </source>
</evidence>
<dbReference type="RefSeq" id="WP_130645821.1">
    <property type="nucleotide sequence ID" value="NZ_PGCL01000001.1"/>
</dbReference>
<feature type="domain" description="PKD" evidence="1">
    <location>
        <begin position="191"/>
        <end position="259"/>
    </location>
</feature>
<gene>
    <name evidence="2" type="ORF">CUJ86_01660</name>
</gene>
<dbReference type="InterPro" id="IPR000601">
    <property type="entry name" value="PKD_dom"/>
</dbReference>
<dbReference type="FunFam" id="2.60.40.10:FF:000270">
    <property type="entry name" value="Cell surface protein"/>
    <property type="match status" value="4"/>
</dbReference>
<dbReference type="InterPro" id="IPR022409">
    <property type="entry name" value="PKD/Chitinase_dom"/>
</dbReference>
<dbReference type="Proteomes" id="UP000292580">
    <property type="component" value="Unassembled WGS sequence"/>
</dbReference>
<dbReference type="InterPro" id="IPR013783">
    <property type="entry name" value="Ig-like_fold"/>
</dbReference>
<dbReference type="AlphaFoldDB" id="A0A483CSZ5"/>
<dbReference type="PANTHER" id="PTHR36842">
    <property type="entry name" value="PROTEIN TOLB HOMOLOG"/>
    <property type="match status" value="1"/>
</dbReference>
<reference evidence="2 3" key="1">
    <citation type="submission" date="2017-11" db="EMBL/GenBank/DDBJ databases">
        <title>Isolation and Characterization of Methanofollis Species from Methane Seep Offshore SW Taiwan.</title>
        <authorList>
            <person name="Teng N.-H."/>
            <person name="Lai M.-C."/>
            <person name="Chen S.-C."/>
        </authorList>
    </citation>
    <scope>NUCLEOTIDE SEQUENCE [LARGE SCALE GENOMIC DNA]</scope>
    <source>
        <strain evidence="2 3">FWC-SCC2</strain>
    </source>
</reference>
<dbReference type="CDD" id="cd00146">
    <property type="entry name" value="PKD"/>
    <property type="match status" value="4"/>
</dbReference>
<proteinExistence type="predicted"/>
<dbReference type="EMBL" id="PGCL01000001">
    <property type="protein sequence ID" value="TAJ45464.1"/>
    <property type="molecule type" value="Genomic_DNA"/>
</dbReference>
<dbReference type="Gene3D" id="2.60.40.10">
    <property type="entry name" value="Immunoglobulins"/>
    <property type="match status" value="4"/>
</dbReference>
<keyword evidence="3" id="KW-1185">Reference proteome</keyword>
<evidence type="ECO:0000313" key="2">
    <source>
        <dbReference type="EMBL" id="TAJ45464.1"/>
    </source>
</evidence>
<dbReference type="PROSITE" id="PS50093">
    <property type="entry name" value="PKD"/>
    <property type="match status" value="4"/>
</dbReference>
<accession>A0A483CSZ5</accession>
<dbReference type="PANTHER" id="PTHR36842:SF1">
    <property type="entry name" value="PROTEIN TOLB"/>
    <property type="match status" value="1"/>
</dbReference>
<comment type="caution">
    <text evidence="2">The sequence shown here is derived from an EMBL/GenBank/DDBJ whole genome shotgun (WGS) entry which is preliminary data.</text>
</comment>
<sequence>MHRTTIPGVVLILLMLATAPAWAAPTDEIGYAAGAGPLTYAATAGTPGLNADDNITVIWSGTVEIDPEGTFALVPINTGTPIELDRITPIGALDAASEPGDFTYEVWEADWGILVESVNNITVQVTDNDETYIWWFHDTTDPYVTNNATFKSLADGERIELIYAPLRDTYEEIVAGTEYLIDMTVRFTNETKADFRAEPTNGTAPLTVQFTDLSTVENITAWAWDFGVENATSDEQNPTYTYEMPGVYTVSLTITDEANVTYTEVKADYINVTEPIGPGADFSADVTAGEAPLTVNFTDLSTVENITAWFWDFGNGFMSTMKDPLFTYHTPGVYNVSLTVTDDQDMKWTTTQEGFINVTAPFTPEADFSADVTNGTAPLTVNFTDLSTVENITAWAWDFGVENATSEEQNPTYIYEMPGTYTVGLTVTDDTGTTYVVTKPDYITVLEEEQKANFTANATAGTAPLAVQFTDQSTVAEITSWFWEFGDGSTSEEQNPVYVYTANGTYDVTLTINREQSTYYWHVKYNYIHVG</sequence>
<feature type="domain" description="PKD" evidence="1">
    <location>
        <begin position="278"/>
        <end position="342"/>
    </location>
</feature>
<evidence type="ECO:0000313" key="3">
    <source>
        <dbReference type="Proteomes" id="UP000292580"/>
    </source>
</evidence>
<protein>
    <recommendedName>
        <fullName evidence="1">PKD domain-containing protein</fullName>
    </recommendedName>
</protein>
<feature type="domain" description="PKD" evidence="1">
    <location>
        <begin position="364"/>
        <end position="445"/>
    </location>
</feature>